<keyword evidence="9 12" id="KW-0010">Activator</keyword>
<evidence type="ECO:0000256" key="9">
    <source>
        <dbReference type="ARBA" id="ARBA00023159"/>
    </source>
</evidence>
<dbReference type="Pfam" id="PF02954">
    <property type="entry name" value="HTH_8"/>
    <property type="match status" value="1"/>
</dbReference>
<evidence type="ECO:0000256" key="11">
    <source>
        <dbReference type="ARBA" id="ARBA00023231"/>
    </source>
</evidence>
<dbReference type="PROSITE" id="PS00675">
    <property type="entry name" value="SIGMA54_INTERACT_1"/>
    <property type="match status" value="1"/>
</dbReference>
<name>A0A809SC99_9PROT</name>
<evidence type="ECO:0000256" key="3">
    <source>
        <dbReference type="ARBA" id="ARBA00015308"/>
    </source>
</evidence>
<dbReference type="GO" id="GO:0003700">
    <property type="term" value="F:DNA-binding transcription factor activity"/>
    <property type="evidence" value="ECO:0007669"/>
    <property type="project" value="UniProtKB-UniRule"/>
</dbReference>
<keyword evidence="10 12" id="KW-0804">Transcription</keyword>
<dbReference type="InterPro" id="IPR029016">
    <property type="entry name" value="GAF-like_dom_sf"/>
</dbReference>
<dbReference type="GO" id="GO:0000160">
    <property type="term" value="P:phosphorelay signal transduction system"/>
    <property type="evidence" value="ECO:0007669"/>
    <property type="project" value="UniProtKB-UniRule"/>
</dbReference>
<dbReference type="EMBL" id="AP021881">
    <property type="protein sequence ID" value="BBO99746.1"/>
    <property type="molecule type" value="Genomic_DNA"/>
</dbReference>
<dbReference type="Gene3D" id="1.10.8.60">
    <property type="match status" value="1"/>
</dbReference>
<organism evidence="14 15">
    <name type="scientific">Sulfuriferula nivalis</name>
    <dbReference type="NCBI Taxonomy" id="2675298"/>
    <lineage>
        <taxon>Bacteria</taxon>
        <taxon>Pseudomonadati</taxon>
        <taxon>Pseudomonadota</taxon>
        <taxon>Betaproteobacteria</taxon>
        <taxon>Nitrosomonadales</taxon>
        <taxon>Sulfuricellaceae</taxon>
        <taxon>Sulfuriferula</taxon>
    </lineage>
</organism>
<dbReference type="PROSITE" id="PS50045">
    <property type="entry name" value="SIGMA54_INTERACT_4"/>
    <property type="match status" value="1"/>
</dbReference>
<dbReference type="SUPFAM" id="SSF52540">
    <property type="entry name" value="P-loop containing nucleoside triphosphate hydrolases"/>
    <property type="match status" value="1"/>
</dbReference>
<dbReference type="InterPro" id="IPR058031">
    <property type="entry name" value="AAA_lid_NorR"/>
</dbReference>
<dbReference type="SMART" id="SM00065">
    <property type="entry name" value="GAF"/>
    <property type="match status" value="1"/>
</dbReference>
<keyword evidence="6 12" id="KW-0902">Two-component regulatory system</keyword>
<evidence type="ECO:0000313" key="15">
    <source>
        <dbReference type="Proteomes" id="UP000463939"/>
    </source>
</evidence>
<dbReference type="FunFam" id="3.40.50.300:FF:000006">
    <property type="entry name" value="DNA-binding transcriptional regulator NtrC"/>
    <property type="match status" value="1"/>
</dbReference>
<dbReference type="PROSITE" id="PS00676">
    <property type="entry name" value="SIGMA54_INTERACT_2"/>
    <property type="match status" value="1"/>
</dbReference>
<comment type="subunit">
    <text evidence="2 12">Interacts with sigma-54.</text>
</comment>
<dbReference type="PANTHER" id="PTHR32071:SF117">
    <property type="entry name" value="PTS-DEPENDENT DIHYDROXYACETONE KINASE OPERON REGULATORY PROTEIN-RELATED"/>
    <property type="match status" value="1"/>
</dbReference>
<dbReference type="InterPro" id="IPR003593">
    <property type="entry name" value="AAA+_ATPase"/>
</dbReference>
<proteinExistence type="predicted"/>
<dbReference type="RefSeq" id="WP_162083754.1">
    <property type="nucleotide sequence ID" value="NZ_AP021881.1"/>
</dbReference>
<keyword evidence="15" id="KW-1185">Reference proteome</keyword>
<dbReference type="GO" id="GO:0043565">
    <property type="term" value="F:sequence-specific DNA binding"/>
    <property type="evidence" value="ECO:0007669"/>
    <property type="project" value="InterPro"/>
</dbReference>
<dbReference type="Pfam" id="PF00158">
    <property type="entry name" value="Sigma54_activat"/>
    <property type="match status" value="1"/>
</dbReference>
<dbReference type="FunFam" id="3.30.450.40:FF:000081">
    <property type="entry name" value="Vanadium nitrogenase sigma54-dependent transcriptional activator, VnfA"/>
    <property type="match status" value="1"/>
</dbReference>
<evidence type="ECO:0000256" key="4">
    <source>
        <dbReference type="ARBA" id="ARBA00022741"/>
    </source>
</evidence>
<dbReference type="InterPro" id="IPR003018">
    <property type="entry name" value="GAF"/>
</dbReference>
<dbReference type="Gene3D" id="3.30.450.40">
    <property type="match status" value="1"/>
</dbReference>
<dbReference type="PANTHER" id="PTHR32071">
    <property type="entry name" value="TRANSCRIPTIONAL REGULATORY PROTEIN"/>
    <property type="match status" value="1"/>
</dbReference>
<evidence type="ECO:0000256" key="10">
    <source>
        <dbReference type="ARBA" id="ARBA00023163"/>
    </source>
</evidence>
<dbReference type="KEGG" id="sniv:SFSGTM_04550"/>
<dbReference type="InterPro" id="IPR002078">
    <property type="entry name" value="Sigma_54_int"/>
</dbReference>
<dbReference type="NCBIfam" id="TIGR01817">
    <property type="entry name" value="nifA"/>
    <property type="match status" value="1"/>
</dbReference>
<dbReference type="Gene3D" id="3.40.50.300">
    <property type="entry name" value="P-loop containing nucleotide triphosphate hydrolases"/>
    <property type="match status" value="1"/>
</dbReference>
<accession>A0A809SC99</accession>
<gene>
    <name evidence="14" type="primary">nifA</name>
    <name evidence="14" type="ORF">SFSGTM_04550</name>
</gene>
<keyword evidence="11 12" id="KW-0535">Nitrogen fixation</keyword>
<dbReference type="AlphaFoldDB" id="A0A809SC99"/>
<dbReference type="SUPFAM" id="SSF55781">
    <property type="entry name" value="GAF domain-like"/>
    <property type="match status" value="1"/>
</dbReference>
<evidence type="ECO:0000259" key="13">
    <source>
        <dbReference type="PROSITE" id="PS50045"/>
    </source>
</evidence>
<dbReference type="Gene3D" id="1.10.10.60">
    <property type="entry name" value="Homeodomain-like"/>
    <property type="match status" value="1"/>
</dbReference>
<sequence>MAKTLDVNRRLELSTIYEVGKILSSSLDLSKTFREVLNLLSINLDTRRGMISLLQESGELHLIGASGLSADEFKRGRFNSGEGVTGRILQTGMPVVVHDISKEPLFLNRTGSLDEVATHPIAFIGVPIKAGSETIGVLSIDRLAEKQGQKFQDDVQLLTMVANLIGQVVRLNQTVTADRALLLQEQQRLKSELHGKYSLDNVVGYSKPMQEVFAQVHQAAPGNATVLLRGESGTGKEVIARGVHFLSPRKDGPFIKVNCAALTETLLESELFGHEKGAFTGAQAERKGRFEQAHGGTLFLDEIGDISPAFQAKLLRVLQEREFERVGGNRSIKVNVRLITATNRNLEQAVSKGEFRADLYYRINVVSIFLPPLRDRREDIPYLVERFLSKFNQENKRKLTLSPESMQVLVNCYWPGNVRELENCVERTATMARTSVVREVDFPCQHAKCLTQTLHGDVVPIPIVIQPVHAEKKPAITDSASHEHVVSEPVAVSPPSTERERLIWALEQCGWVQAKAARLLNISPRQMGYALLKYNIEVKKF</sequence>
<dbReference type="Pfam" id="PF25601">
    <property type="entry name" value="AAA_lid_14"/>
    <property type="match status" value="1"/>
</dbReference>
<dbReference type="CDD" id="cd00009">
    <property type="entry name" value="AAA"/>
    <property type="match status" value="1"/>
</dbReference>
<comment type="function">
    <text evidence="1 12">Required for activation of most nif operons, which are directly involved in nitrogen fixation.</text>
</comment>
<keyword evidence="7 12" id="KW-0805">Transcription regulation</keyword>
<dbReference type="InterPro" id="IPR025662">
    <property type="entry name" value="Sigma_54_int_dom_ATP-bd_1"/>
</dbReference>
<dbReference type="GO" id="GO:0005524">
    <property type="term" value="F:ATP binding"/>
    <property type="evidence" value="ECO:0007669"/>
    <property type="project" value="UniProtKB-KW"/>
</dbReference>
<keyword evidence="5" id="KW-0067">ATP-binding</keyword>
<dbReference type="SMART" id="SM00382">
    <property type="entry name" value="AAA"/>
    <property type="match status" value="1"/>
</dbReference>
<evidence type="ECO:0000256" key="5">
    <source>
        <dbReference type="ARBA" id="ARBA00022840"/>
    </source>
</evidence>
<reference evidence="15" key="1">
    <citation type="submission" date="2019-11" db="EMBL/GenBank/DDBJ databases">
        <title>Isolation and characterization of a novel species in the genus Sulfuriferula.</title>
        <authorList>
            <person name="Mochizuki J."/>
            <person name="Kojima H."/>
            <person name="Fukui M."/>
        </authorList>
    </citation>
    <scope>NUCLEOTIDE SEQUENCE [LARGE SCALE GENOMIC DNA]</scope>
    <source>
        <strain evidence="15">SGTM</strain>
    </source>
</reference>
<evidence type="ECO:0000313" key="14">
    <source>
        <dbReference type="EMBL" id="BBO99746.1"/>
    </source>
</evidence>
<evidence type="ECO:0000256" key="8">
    <source>
        <dbReference type="ARBA" id="ARBA00023125"/>
    </source>
</evidence>
<dbReference type="PRINTS" id="PR01590">
    <property type="entry name" value="HTHFIS"/>
</dbReference>
<keyword evidence="8 12" id="KW-0238">DNA-binding</keyword>
<dbReference type="PROSITE" id="PS00688">
    <property type="entry name" value="SIGMA54_INTERACT_3"/>
    <property type="match status" value="1"/>
</dbReference>
<dbReference type="InterPro" id="IPR009057">
    <property type="entry name" value="Homeodomain-like_sf"/>
</dbReference>
<protein>
    <recommendedName>
        <fullName evidence="3 12">Nif-specific regulatory protein</fullName>
    </recommendedName>
</protein>
<dbReference type="SUPFAM" id="SSF46689">
    <property type="entry name" value="Homeodomain-like"/>
    <property type="match status" value="1"/>
</dbReference>
<evidence type="ECO:0000256" key="1">
    <source>
        <dbReference type="ARBA" id="ARBA00002167"/>
    </source>
</evidence>
<evidence type="ECO:0000256" key="2">
    <source>
        <dbReference type="ARBA" id="ARBA00011135"/>
    </source>
</evidence>
<evidence type="ECO:0000256" key="12">
    <source>
        <dbReference type="RuleBase" id="RU368029"/>
    </source>
</evidence>
<dbReference type="InterPro" id="IPR010113">
    <property type="entry name" value="Nif-specific_regulatory_prot"/>
</dbReference>
<dbReference type="InterPro" id="IPR025943">
    <property type="entry name" value="Sigma_54_int_dom_ATP-bd_2"/>
</dbReference>
<dbReference type="Proteomes" id="UP000463939">
    <property type="component" value="Chromosome"/>
</dbReference>
<dbReference type="InterPro" id="IPR025944">
    <property type="entry name" value="Sigma_54_int_dom_CS"/>
</dbReference>
<keyword evidence="4" id="KW-0547">Nucleotide-binding</keyword>
<evidence type="ECO:0000256" key="6">
    <source>
        <dbReference type="ARBA" id="ARBA00023012"/>
    </source>
</evidence>
<evidence type="ECO:0000256" key="7">
    <source>
        <dbReference type="ARBA" id="ARBA00023015"/>
    </source>
</evidence>
<dbReference type="InterPro" id="IPR027417">
    <property type="entry name" value="P-loop_NTPase"/>
</dbReference>
<dbReference type="Pfam" id="PF01590">
    <property type="entry name" value="GAF"/>
    <property type="match status" value="1"/>
</dbReference>
<dbReference type="GO" id="GO:0009399">
    <property type="term" value="P:nitrogen fixation"/>
    <property type="evidence" value="ECO:0007669"/>
    <property type="project" value="UniProtKB-UniRule"/>
</dbReference>
<feature type="domain" description="Sigma-54 factor interaction" evidence="13">
    <location>
        <begin position="202"/>
        <end position="430"/>
    </location>
</feature>
<dbReference type="InterPro" id="IPR002197">
    <property type="entry name" value="HTH_Fis"/>
</dbReference>